<accession>A0AAV3RMQ7</accession>
<evidence type="ECO:0000256" key="2">
    <source>
        <dbReference type="SAM" id="MobiDB-lite"/>
    </source>
</evidence>
<keyword evidence="3" id="KW-0472">Membrane</keyword>
<feature type="transmembrane region" description="Helical" evidence="3">
    <location>
        <begin position="435"/>
        <end position="455"/>
    </location>
</feature>
<protein>
    <submittedName>
        <fullName evidence="4">Transporter</fullName>
    </submittedName>
</protein>
<keyword evidence="3" id="KW-0812">Transmembrane</keyword>
<feature type="transmembrane region" description="Helical" evidence="3">
    <location>
        <begin position="171"/>
        <end position="188"/>
    </location>
</feature>
<feature type="region of interest" description="Disordered" evidence="2">
    <location>
        <begin position="521"/>
        <end position="584"/>
    </location>
</feature>
<name>A0AAV3RMQ7_LITER</name>
<feature type="transmembrane region" description="Helical" evidence="3">
    <location>
        <begin position="306"/>
        <end position="325"/>
    </location>
</feature>
<feature type="compositionally biased region" description="Basic and acidic residues" evidence="2">
    <location>
        <begin position="565"/>
        <end position="579"/>
    </location>
</feature>
<feature type="transmembrane region" description="Helical" evidence="3">
    <location>
        <begin position="467"/>
        <end position="485"/>
    </location>
</feature>
<feature type="transmembrane region" description="Helical" evidence="3">
    <location>
        <begin position="391"/>
        <end position="409"/>
    </location>
</feature>
<organism evidence="4 5">
    <name type="scientific">Lithospermum erythrorhizon</name>
    <name type="common">Purple gromwell</name>
    <name type="synonym">Lithospermum officinale var. erythrorhizon</name>
    <dbReference type="NCBI Taxonomy" id="34254"/>
    <lineage>
        <taxon>Eukaryota</taxon>
        <taxon>Viridiplantae</taxon>
        <taxon>Streptophyta</taxon>
        <taxon>Embryophyta</taxon>
        <taxon>Tracheophyta</taxon>
        <taxon>Spermatophyta</taxon>
        <taxon>Magnoliopsida</taxon>
        <taxon>eudicotyledons</taxon>
        <taxon>Gunneridae</taxon>
        <taxon>Pentapetalae</taxon>
        <taxon>asterids</taxon>
        <taxon>lamiids</taxon>
        <taxon>Boraginales</taxon>
        <taxon>Boraginaceae</taxon>
        <taxon>Boraginoideae</taxon>
        <taxon>Lithospermeae</taxon>
        <taxon>Lithospermum</taxon>
    </lineage>
</organism>
<feature type="region of interest" description="Disordered" evidence="2">
    <location>
        <begin position="620"/>
        <end position="643"/>
    </location>
</feature>
<proteinExistence type="inferred from homology"/>
<dbReference type="AlphaFoldDB" id="A0AAV3RMQ7"/>
<feature type="transmembrane region" description="Helical" evidence="3">
    <location>
        <begin position="358"/>
        <end position="379"/>
    </location>
</feature>
<keyword evidence="5" id="KW-1185">Reference proteome</keyword>
<gene>
    <name evidence="4" type="ORF">LIER_29278</name>
</gene>
<feature type="transmembrane region" description="Helical" evidence="3">
    <location>
        <begin position="194"/>
        <end position="218"/>
    </location>
</feature>
<comment type="similarity">
    <text evidence="1">Belongs to the major facilitator superfamily. Phosphate:H(+) symporter (TC 2.A.1.9) family.</text>
</comment>
<dbReference type="PANTHER" id="PTHR11654">
    <property type="entry name" value="OLIGOPEPTIDE TRANSPORTER-RELATED"/>
    <property type="match status" value="1"/>
</dbReference>
<dbReference type="InterPro" id="IPR036259">
    <property type="entry name" value="MFS_trans_sf"/>
</dbReference>
<keyword evidence="3" id="KW-1133">Transmembrane helix</keyword>
<evidence type="ECO:0000313" key="5">
    <source>
        <dbReference type="Proteomes" id="UP001454036"/>
    </source>
</evidence>
<sequence>MCKKLIPSNLFFCLKNEIWSGLILCYSLAEHAVVCTLINHLTEAWGQSVAKAAIIVNIVEGSTAVLLLPAAHLSDSYLGYFLEGLILTRFLEYSERESISELCISLVLMTMGRAAEIPLRVLMEDQVREREKKTSQLTSDAIQLQALEEDRSRQQEETDAQEQRIQDRNEIWWYCPWTIGAVGVIFWETRGIQYTLLSTVMAVGLLWFWSGEIFHFYVHNPVRSPLTKVYYVIKAAILKRHYQYPEVADQFLNKENQHVPLLPDRLFLRWLDKSANIDSDTTFSINNVQQHEEEIKQIDVADVKEVKFFLMMATMLSVMLIYGLIQALGSTFFLEQATSTVAHLLWPDRLFKNRRATILLKIGIGMMCSLLCCLSAYAVHVHNMHLEKYMNVFWLTPQFIFLGLMKGLAEGGIDDLLTGPVSESMRIYGKTIVEFVKGVAKFLCILLIYCFRIWFSDDLRQSRLDKYYGLLCICGAGNILLYRFVMQVYVEQPPQTEENISGKSNTRNCLPISISSWRRLQRNSSSLRQRTVKNTNAEETHPGNHPTGQARLNDINEGSSNASPIHEEQSNDVPDDRNVSGHNFGHHIIDTCGDHEQDIEGDYVTESTTSALLTRRSFYRRSSSEKNAREENKNKSLKRSFTA</sequence>
<evidence type="ECO:0000313" key="4">
    <source>
        <dbReference type="EMBL" id="GAA0176253.1"/>
    </source>
</evidence>
<dbReference type="Proteomes" id="UP001454036">
    <property type="component" value="Unassembled WGS sequence"/>
</dbReference>
<reference evidence="4 5" key="1">
    <citation type="submission" date="2024-01" db="EMBL/GenBank/DDBJ databases">
        <title>The complete chloroplast genome sequence of Lithospermum erythrorhizon: insights into the phylogenetic relationship among Boraginaceae species and the maternal lineages of purple gromwells.</title>
        <authorList>
            <person name="Okada T."/>
            <person name="Watanabe K."/>
        </authorList>
    </citation>
    <scope>NUCLEOTIDE SEQUENCE [LARGE SCALE GENOMIC DNA]</scope>
</reference>
<dbReference type="EMBL" id="BAABME010010028">
    <property type="protein sequence ID" value="GAA0176253.1"/>
    <property type="molecule type" value="Genomic_DNA"/>
</dbReference>
<comment type="caution">
    <text evidence="4">The sequence shown here is derived from an EMBL/GenBank/DDBJ whole genome shotgun (WGS) entry which is preliminary data.</text>
</comment>
<evidence type="ECO:0000256" key="1">
    <source>
        <dbReference type="ARBA" id="ARBA00044504"/>
    </source>
</evidence>
<feature type="compositionally biased region" description="Basic and acidic residues" evidence="2">
    <location>
        <begin position="622"/>
        <end position="634"/>
    </location>
</feature>
<evidence type="ECO:0000256" key="3">
    <source>
        <dbReference type="SAM" id="Phobius"/>
    </source>
</evidence>
<dbReference type="Gene3D" id="1.20.1250.20">
    <property type="entry name" value="MFS general substrate transporter like domains"/>
    <property type="match status" value="1"/>
</dbReference>